<proteinExistence type="predicted"/>
<dbReference type="Proteomes" id="UP000593910">
    <property type="component" value="Chromosome"/>
</dbReference>
<name>A0A7M3V9E1_9BACT</name>
<accession>A0A7M3V9E1</accession>
<dbReference type="AlphaFoldDB" id="A0A7M3V9E1"/>
<keyword evidence="2" id="KW-1185">Reference proteome</keyword>
<evidence type="ECO:0000313" key="2">
    <source>
        <dbReference type="Proteomes" id="UP000593910"/>
    </source>
</evidence>
<dbReference type="RefSeq" id="WP_193113802.1">
    <property type="nucleotide sequence ID" value="NZ_CP041165.1"/>
</dbReference>
<evidence type="ECO:0000313" key="1">
    <source>
        <dbReference type="EMBL" id="QOP40374.1"/>
    </source>
</evidence>
<reference evidence="1 2" key="1">
    <citation type="submission" date="2019-06" db="EMBL/GenBank/DDBJ databases">
        <title>Sulfurimonas gotlandica sp. nov., a chemoautotrophic and psychrotolerant epsilonproteobacterium isolated from a pelagic redoxcline, and an emended description of the genus Sulfurimonas.</title>
        <authorList>
            <person name="Wang S."/>
            <person name="Jiang L."/>
            <person name="Shao Z."/>
        </authorList>
    </citation>
    <scope>NUCLEOTIDE SEQUENCE [LARGE SCALE GENOMIC DNA]</scope>
    <source>
        <strain evidence="1 2">B2</strain>
    </source>
</reference>
<organism evidence="1 2">
    <name type="scientific">Sulfurimonas marina</name>
    <dbReference type="NCBI Taxonomy" id="2590551"/>
    <lineage>
        <taxon>Bacteria</taxon>
        <taxon>Pseudomonadati</taxon>
        <taxon>Campylobacterota</taxon>
        <taxon>Epsilonproteobacteria</taxon>
        <taxon>Campylobacterales</taxon>
        <taxon>Sulfurimonadaceae</taxon>
        <taxon>Sulfurimonas</taxon>
    </lineage>
</organism>
<sequence length="259" mass="30074">MKYPKFYENFDLFYEENKDNDAQIVLFLAEGSSHEIKKLQVTKLSIYGAVFPEIIFENIHYKTGILAISLKDKTQITIVAAMQRASYNVLKSSNNSYPLFMDGFSKYINSFLEKFFVAMDHNVTIFGGGKGRLTLNQKQTIFDIVKKYPLGIETYHNENDLLLVGCIEENTIVYLLKDEETPLIETPQDTLDKPREFFIIDYISRVLFLEDHFTKRLHSIKKMSDAHTLCRLLSLGELTNNSNRYIELCNQTNMMENNI</sequence>
<protein>
    <submittedName>
        <fullName evidence="1">Uncharacterized protein</fullName>
    </submittedName>
</protein>
<dbReference type="EMBL" id="CP041165">
    <property type="protein sequence ID" value="QOP40374.1"/>
    <property type="molecule type" value="Genomic_DNA"/>
</dbReference>
<gene>
    <name evidence="1" type="ORF">FJR03_00900</name>
</gene>
<dbReference type="KEGG" id="smax:FJR03_00900"/>